<dbReference type="AlphaFoldDB" id="A0AAV7J4F4"/>
<protein>
    <submittedName>
        <fullName evidence="1">Uncharacterized protein</fullName>
    </submittedName>
</protein>
<keyword evidence="2" id="KW-1185">Reference proteome</keyword>
<reference evidence="1 2" key="1">
    <citation type="journal article" date="2021" name="J. Hered.">
        <title>A chromosome-level genome assembly of the parasitoid wasp, Cotesia glomerata (Hymenoptera: Braconidae).</title>
        <authorList>
            <person name="Pinto B.J."/>
            <person name="Weis J.J."/>
            <person name="Gamble T."/>
            <person name="Ode P.J."/>
            <person name="Paul R."/>
            <person name="Zaspel J.M."/>
        </authorList>
    </citation>
    <scope>NUCLEOTIDE SEQUENCE [LARGE SCALE GENOMIC DNA]</scope>
    <source>
        <strain evidence="1">CgM1</strain>
    </source>
</reference>
<organism evidence="1 2">
    <name type="scientific">Cotesia glomerata</name>
    <name type="common">Lepidopteran parasitic wasp</name>
    <name type="synonym">Apanteles glomeratus</name>
    <dbReference type="NCBI Taxonomy" id="32391"/>
    <lineage>
        <taxon>Eukaryota</taxon>
        <taxon>Metazoa</taxon>
        <taxon>Ecdysozoa</taxon>
        <taxon>Arthropoda</taxon>
        <taxon>Hexapoda</taxon>
        <taxon>Insecta</taxon>
        <taxon>Pterygota</taxon>
        <taxon>Neoptera</taxon>
        <taxon>Endopterygota</taxon>
        <taxon>Hymenoptera</taxon>
        <taxon>Apocrita</taxon>
        <taxon>Ichneumonoidea</taxon>
        <taxon>Braconidae</taxon>
        <taxon>Microgastrinae</taxon>
        <taxon>Cotesia</taxon>
    </lineage>
</organism>
<sequence>MVALACYDEAVSRGHISLQACEPSNVQESRYPYPHPHIQTLTYITLAVEKGKGPSKDKVVSMDNTTTNQVQEVTASVEYRRFYIASLRVTSSRRANQGLGIHVCDGLLLYCIRNT</sequence>
<accession>A0AAV7J4F4</accession>
<dbReference type="EMBL" id="JAHXZJ010000002">
    <property type="protein sequence ID" value="KAH0564160.1"/>
    <property type="molecule type" value="Genomic_DNA"/>
</dbReference>
<dbReference type="Proteomes" id="UP000826195">
    <property type="component" value="Unassembled WGS sequence"/>
</dbReference>
<comment type="caution">
    <text evidence="1">The sequence shown here is derived from an EMBL/GenBank/DDBJ whole genome shotgun (WGS) entry which is preliminary data.</text>
</comment>
<evidence type="ECO:0000313" key="1">
    <source>
        <dbReference type="EMBL" id="KAH0564160.1"/>
    </source>
</evidence>
<proteinExistence type="predicted"/>
<evidence type="ECO:0000313" key="2">
    <source>
        <dbReference type="Proteomes" id="UP000826195"/>
    </source>
</evidence>
<gene>
    <name evidence="1" type="ORF">KQX54_009834</name>
</gene>
<name>A0AAV7J4F4_COTGL</name>